<comment type="function">
    <text evidence="5">Catalyzes the specific phosphorylation of arginine residues in proteins.</text>
</comment>
<dbReference type="EMBL" id="LHUR01000022">
    <property type="protein sequence ID" value="KOA19929.1"/>
    <property type="molecule type" value="Genomic_DNA"/>
</dbReference>
<dbReference type="InterPro" id="IPR023660">
    <property type="entry name" value="Arg_Kinase"/>
</dbReference>
<comment type="activity regulation">
    <text evidence="5">Appears to be allosterically activated by the binding of pArg-containing polypeptides to the pArg-binding pocket localized in the C-terminal domain of McsB.</text>
</comment>
<feature type="binding site" evidence="5 6">
    <location>
        <begin position="17"/>
        <end position="21"/>
    </location>
    <ligand>
        <name>ATP</name>
        <dbReference type="ChEBI" id="CHEBI:30616"/>
    </ligand>
</feature>
<dbReference type="Proteomes" id="UP000037043">
    <property type="component" value="Unassembled WGS sequence"/>
</dbReference>
<accession>A0A0L6ZAC8</accession>
<keyword evidence="4 5" id="KW-0067">ATP-binding</keyword>
<feature type="binding site" evidence="5 6">
    <location>
        <begin position="197"/>
        <end position="202"/>
    </location>
    <ligand>
        <name>ATP</name>
        <dbReference type="ChEBI" id="CHEBI:30616"/>
    </ligand>
</feature>
<sequence>MENWLENKIDTEPVVISSRIRLARNIKNIPFPNKLDEEQGKDLVKKVEDAFYISPEIEDKYKTIYLWQNEHTRNNTYLEEHLISQKLINNSKQAAFILNKNETVSIMINEEDHLRLQSITGGFNLEETLEYANKIDDLLEERLEYAFDEKLGYLTACPTNLGTALRASVMVHLPALTANKEIVGLLNALTQVGMTIRGLYGEGSSGEGNIYQISNQVTLGLREEEILRNLTGVVNQVIDREKLARERIFAKNKYVVEDKIYRSLGVLKSAVILSSKEALNLLSNVRLGVELGIINDINMRILNKLLVEIQPATLQKIFESKLSEKERDLNRAKLVKEKLETVRL</sequence>
<evidence type="ECO:0000256" key="7">
    <source>
        <dbReference type="RuleBase" id="RU000505"/>
    </source>
</evidence>
<evidence type="ECO:0000256" key="4">
    <source>
        <dbReference type="ARBA" id="ARBA00022840"/>
    </source>
</evidence>
<evidence type="ECO:0000256" key="2">
    <source>
        <dbReference type="ARBA" id="ARBA00022741"/>
    </source>
</evidence>
<dbReference type="PANTHER" id="PTHR11547">
    <property type="entry name" value="ARGININE OR CREATINE KINASE"/>
    <property type="match status" value="1"/>
</dbReference>
<evidence type="ECO:0000256" key="6">
    <source>
        <dbReference type="PROSITE-ProRule" id="PRU00843"/>
    </source>
</evidence>
<keyword evidence="1 5" id="KW-0808">Transferase</keyword>
<dbReference type="CDD" id="cd07930">
    <property type="entry name" value="bacterial_phosphagen_kinase"/>
    <property type="match status" value="1"/>
</dbReference>
<dbReference type="PROSITE" id="PS00112">
    <property type="entry name" value="PHOSPHAGEN_KINASE"/>
    <property type="match status" value="1"/>
</dbReference>
<feature type="domain" description="Phosphagen kinase C-terminal" evidence="8">
    <location>
        <begin position="14"/>
        <end position="244"/>
    </location>
</feature>
<dbReference type="AlphaFoldDB" id="A0A0L6ZAC8"/>
<comment type="similarity">
    <text evidence="5 6 7">Belongs to the ATP:guanido phosphotransferase family.</text>
</comment>
<feature type="binding site" evidence="5 6">
    <location>
        <position position="81"/>
    </location>
    <ligand>
        <name>ATP</name>
        <dbReference type="ChEBI" id="CHEBI:30616"/>
    </ligand>
</feature>
<dbReference type="EC" id="2.7.14.1" evidence="5"/>
<reference evidence="10" key="1">
    <citation type="submission" date="2015-08" db="EMBL/GenBank/DDBJ databases">
        <title>Genome sequence of the strict anaerobe Clostridium homopropionicum LuHBu1 (DSM 5847T).</title>
        <authorList>
            <person name="Poehlein A."/>
            <person name="Beck M."/>
            <person name="Schiel-Bengelsdorf B."/>
            <person name="Bengelsdorf F.R."/>
            <person name="Daniel R."/>
            <person name="Duerre P."/>
        </authorList>
    </citation>
    <scope>NUCLEOTIDE SEQUENCE [LARGE SCALE GENOMIC DNA]</scope>
    <source>
        <strain evidence="10">DSM 5847</strain>
    </source>
</reference>
<feature type="binding site" evidence="5 6">
    <location>
        <position position="115"/>
    </location>
    <ligand>
        <name>ATP</name>
        <dbReference type="ChEBI" id="CHEBI:30616"/>
    </ligand>
</feature>
<keyword evidence="2 5" id="KW-0547">Nucleotide-binding</keyword>
<dbReference type="GO" id="GO:0005615">
    <property type="term" value="C:extracellular space"/>
    <property type="evidence" value="ECO:0007669"/>
    <property type="project" value="TreeGrafter"/>
</dbReference>
<evidence type="ECO:0000256" key="5">
    <source>
        <dbReference type="HAMAP-Rule" id="MF_00602"/>
    </source>
</evidence>
<evidence type="ECO:0000256" key="1">
    <source>
        <dbReference type="ARBA" id="ARBA00022679"/>
    </source>
</evidence>
<dbReference type="PATRIC" id="fig|1121318.3.peg.2040"/>
<dbReference type="GO" id="GO:0004111">
    <property type="term" value="F:creatine kinase activity"/>
    <property type="evidence" value="ECO:0007669"/>
    <property type="project" value="InterPro"/>
</dbReference>
<dbReference type="HAMAP" id="MF_00602">
    <property type="entry name" value="Prot_Arg_kinase"/>
    <property type="match status" value="1"/>
</dbReference>
<evidence type="ECO:0000256" key="3">
    <source>
        <dbReference type="ARBA" id="ARBA00022777"/>
    </source>
</evidence>
<protein>
    <recommendedName>
        <fullName evidence="5">Protein-arginine kinase</fullName>
        <ecNumber evidence="5">2.7.14.1</ecNumber>
    </recommendedName>
</protein>
<gene>
    <name evidence="5" type="primary">mcsB</name>
    <name evidence="9" type="ORF">CLHOM_20190</name>
</gene>
<organism evidence="9 10">
    <name type="scientific">Clostridium homopropionicum DSM 5847</name>
    <dbReference type="NCBI Taxonomy" id="1121318"/>
    <lineage>
        <taxon>Bacteria</taxon>
        <taxon>Bacillati</taxon>
        <taxon>Bacillota</taxon>
        <taxon>Clostridia</taxon>
        <taxon>Eubacteriales</taxon>
        <taxon>Clostridiaceae</taxon>
        <taxon>Clostridium</taxon>
    </lineage>
</organism>
<evidence type="ECO:0000313" key="10">
    <source>
        <dbReference type="Proteomes" id="UP000037043"/>
    </source>
</evidence>
<dbReference type="RefSeq" id="WP_052221550.1">
    <property type="nucleotide sequence ID" value="NZ_LHUR01000022.1"/>
</dbReference>
<name>A0A0L6ZAC8_9CLOT</name>
<dbReference type="STRING" id="36844.SAMN04488501_12115"/>
<dbReference type="SUPFAM" id="SSF55931">
    <property type="entry name" value="Glutamine synthetase/guanido kinase"/>
    <property type="match status" value="1"/>
</dbReference>
<dbReference type="Gene3D" id="3.30.590.10">
    <property type="entry name" value="Glutamine synthetase/guanido kinase, catalytic domain"/>
    <property type="match status" value="1"/>
</dbReference>
<dbReference type="GO" id="GO:0005524">
    <property type="term" value="F:ATP binding"/>
    <property type="evidence" value="ECO:0007669"/>
    <property type="project" value="UniProtKB-UniRule"/>
</dbReference>
<evidence type="ECO:0000259" key="8">
    <source>
        <dbReference type="PROSITE" id="PS51510"/>
    </source>
</evidence>
<dbReference type="Pfam" id="PF00217">
    <property type="entry name" value="ATP-gua_Ptrans"/>
    <property type="match status" value="1"/>
</dbReference>
<keyword evidence="3 5" id="KW-0418">Kinase</keyword>
<dbReference type="NCBIfam" id="NF002194">
    <property type="entry name" value="PRK01059.1-4"/>
    <property type="match status" value="1"/>
</dbReference>
<comment type="catalytic activity">
    <reaction evidence="5">
        <text>L-arginyl-[protein] + ATP = N(omega)-phospho-L-arginyl-[protein] + ADP + H(+)</text>
        <dbReference type="Rhea" id="RHEA:43384"/>
        <dbReference type="Rhea" id="RHEA-COMP:10532"/>
        <dbReference type="Rhea" id="RHEA-COMP:10533"/>
        <dbReference type="ChEBI" id="CHEBI:15378"/>
        <dbReference type="ChEBI" id="CHEBI:29965"/>
        <dbReference type="ChEBI" id="CHEBI:30616"/>
        <dbReference type="ChEBI" id="CHEBI:83226"/>
        <dbReference type="ChEBI" id="CHEBI:456216"/>
        <dbReference type="EC" id="2.7.14.1"/>
    </reaction>
</comment>
<feature type="binding site" evidence="5 6">
    <location>
        <begin position="166"/>
        <end position="170"/>
    </location>
    <ligand>
        <name>ATP</name>
        <dbReference type="ChEBI" id="CHEBI:30616"/>
    </ligand>
</feature>
<dbReference type="PROSITE" id="PS51510">
    <property type="entry name" value="PHOSPHAGEN_KINASE_C"/>
    <property type="match status" value="1"/>
</dbReference>
<keyword evidence="5" id="KW-0021">Allosteric enzyme</keyword>
<keyword evidence="10" id="KW-1185">Reference proteome</keyword>
<dbReference type="GO" id="GO:0046314">
    <property type="term" value="P:phosphocreatine biosynthetic process"/>
    <property type="evidence" value="ECO:0007669"/>
    <property type="project" value="InterPro"/>
</dbReference>
<dbReference type="InterPro" id="IPR022415">
    <property type="entry name" value="ATP-guanido_PTrfase_AS"/>
</dbReference>
<dbReference type="InterPro" id="IPR014746">
    <property type="entry name" value="Gln_synth/guanido_kin_cat_dom"/>
</dbReference>
<dbReference type="InterPro" id="IPR000749">
    <property type="entry name" value="ATP-guanido_PTrfase"/>
</dbReference>
<proteinExistence type="inferred from homology"/>
<comment type="caution">
    <text evidence="9">The sequence shown here is derived from an EMBL/GenBank/DDBJ whole genome shotgun (WGS) entry which is preliminary data.</text>
</comment>
<dbReference type="PANTHER" id="PTHR11547:SF38">
    <property type="entry name" value="ARGININE KINASE 1-RELATED"/>
    <property type="match status" value="1"/>
</dbReference>
<dbReference type="GO" id="GO:1990424">
    <property type="term" value="F:protein arginine kinase activity"/>
    <property type="evidence" value="ECO:0007669"/>
    <property type="project" value="UniProtKB-EC"/>
</dbReference>
<feature type="short sequence motif" description="RDXXRA motif of the pArg binding pocket involved in allosteric regulation" evidence="5">
    <location>
        <begin position="327"/>
        <end position="332"/>
    </location>
</feature>
<evidence type="ECO:0000313" key="9">
    <source>
        <dbReference type="EMBL" id="KOA19929.1"/>
    </source>
</evidence>
<dbReference type="InterPro" id="IPR022414">
    <property type="entry name" value="ATP-guanido_PTrfase_cat"/>
</dbReference>